<dbReference type="InterPro" id="IPR036770">
    <property type="entry name" value="Ankyrin_rpt-contain_sf"/>
</dbReference>
<keyword evidence="4" id="KW-1185">Reference proteome</keyword>
<reference evidence="3 4" key="1">
    <citation type="submission" date="2021-07" db="EMBL/GenBank/DDBJ databases">
        <title>Clostridium weizhouense sp. nov., an anaerobic bacterium isolated from activated sludge of Petroleum wastewater.</title>
        <authorList>
            <person name="Li Q."/>
        </authorList>
    </citation>
    <scope>NUCLEOTIDE SEQUENCE [LARGE SCALE GENOMIC DNA]</scope>
    <source>
        <strain evidence="3 4">YB-6</strain>
    </source>
</reference>
<dbReference type="PANTHER" id="PTHR24189:SF50">
    <property type="entry name" value="ANKYRIN REPEAT AND SOCS BOX PROTEIN 2"/>
    <property type="match status" value="1"/>
</dbReference>
<accession>A0ABS7AQ01</accession>
<dbReference type="PANTHER" id="PTHR24189">
    <property type="entry name" value="MYOTROPHIN"/>
    <property type="match status" value="1"/>
</dbReference>
<evidence type="ECO:0000313" key="4">
    <source>
        <dbReference type="Proteomes" id="UP001519921"/>
    </source>
</evidence>
<dbReference type="EMBL" id="JAHXPT010000009">
    <property type="protein sequence ID" value="MBW6410697.1"/>
    <property type="molecule type" value="Genomic_DNA"/>
</dbReference>
<keyword evidence="2" id="KW-0040">ANK repeat</keyword>
<name>A0ABS7AQ01_9CLOT</name>
<dbReference type="InterPro" id="IPR050745">
    <property type="entry name" value="Multifunctional_regulatory"/>
</dbReference>
<dbReference type="RefSeq" id="WP_219780165.1">
    <property type="nucleotide sequence ID" value="NZ_JAHXPT010000009.1"/>
</dbReference>
<evidence type="ECO:0000313" key="3">
    <source>
        <dbReference type="EMBL" id="MBW6410697.1"/>
    </source>
</evidence>
<dbReference type="SUPFAM" id="SSF48403">
    <property type="entry name" value="Ankyrin repeat"/>
    <property type="match status" value="1"/>
</dbReference>
<keyword evidence="1" id="KW-0677">Repeat</keyword>
<sequence>MDKKFIVAILIFASIICSCYWVNGGSTYIINNVIDYISSKTNNGEYKIININIYRNTPAWKLALAVRDEKTETIEKIIKDNEELLNYQDPKYGATLLLWAVGMEKYKSAETLLKCGADPNIASTSEGETPLFQAAGFSWIDNDAKNDPKYVKLLLSYGADPNKNYVGKDHDIIEEGTSPLMHSIICGIEKTKALVEAGADINYKTKSGHTAGIKALHAGGPNATLEGMQYAYYLIVEKKAKVNEAYYATENVTMPGDDPNEKFYPVDILRNWIYELDSEEYKIKMEIVKEFNNQGVKYWETKIPEYRLKLIKKTYPDTWEEYIKKY</sequence>
<dbReference type="PROSITE" id="PS51257">
    <property type="entry name" value="PROKAR_LIPOPROTEIN"/>
    <property type="match status" value="1"/>
</dbReference>
<comment type="caution">
    <text evidence="3">The sequence shown here is derived from an EMBL/GenBank/DDBJ whole genome shotgun (WGS) entry which is preliminary data.</text>
</comment>
<dbReference type="InterPro" id="IPR002110">
    <property type="entry name" value="Ankyrin_rpt"/>
</dbReference>
<dbReference type="SMART" id="SM00248">
    <property type="entry name" value="ANK"/>
    <property type="match status" value="3"/>
</dbReference>
<evidence type="ECO:0000256" key="2">
    <source>
        <dbReference type="ARBA" id="ARBA00023043"/>
    </source>
</evidence>
<protein>
    <submittedName>
        <fullName evidence="3">Ankyrin repeat domain-containing protein</fullName>
    </submittedName>
</protein>
<organism evidence="3 4">
    <name type="scientific">Clostridium weizhouense</name>
    <dbReference type="NCBI Taxonomy" id="2859781"/>
    <lineage>
        <taxon>Bacteria</taxon>
        <taxon>Bacillati</taxon>
        <taxon>Bacillota</taxon>
        <taxon>Clostridia</taxon>
        <taxon>Eubacteriales</taxon>
        <taxon>Clostridiaceae</taxon>
        <taxon>Clostridium</taxon>
    </lineage>
</organism>
<dbReference type="Pfam" id="PF12796">
    <property type="entry name" value="Ank_2"/>
    <property type="match status" value="1"/>
</dbReference>
<dbReference type="Proteomes" id="UP001519921">
    <property type="component" value="Unassembled WGS sequence"/>
</dbReference>
<dbReference type="Gene3D" id="1.25.40.20">
    <property type="entry name" value="Ankyrin repeat-containing domain"/>
    <property type="match status" value="1"/>
</dbReference>
<evidence type="ECO:0000256" key="1">
    <source>
        <dbReference type="ARBA" id="ARBA00022737"/>
    </source>
</evidence>
<proteinExistence type="predicted"/>
<gene>
    <name evidence="3" type="ORF">KYD98_11390</name>
</gene>